<keyword evidence="3" id="KW-1185">Reference proteome</keyword>
<protein>
    <submittedName>
        <fullName evidence="2">Transposase Tn5</fullName>
    </submittedName>
</protein>
<comment type="caution">
    <text evidence="2">The sequence shown here is derived from an EMBL/GenBank/DDBJ whole genome shotgun (WGS) entry which is preliminary data.</text>
</comment>
<dbReference type="InterPro" id="IPR012337">
    <property type="entry name" value="RNaseH-like_sf"/>
</dbReference>
<evidence type="ECO:0000313" key="2">
    <source>
        <dbReference type="EMBL" id="KTD64148.1"/>
    </source>
</evidence>
<dbReference type="PATRIC" id="fig|1122169.6.peg.668"/>
<dbReference type="eggNOG" id="COG3385">
    <property type="taxonomic scope" value="Bacteria"/>
</dbReference>
<accession>A0A0W0Z4T8</accession>
<dbReference type="PANTHER" id="PTHR37319">
    <property type="entry name" value="TRANSPOSASE"/>
    <property type="match status" value="1"/>
</dbReference>
<evidence type="ECO:0000259" key="1">
    <source>
        <dbReference type="Pfam" id="PF01609"/>
    </source>
</evidence>
<proteinExistence type="predicted"/>
<dbReference type="PANTHER" id="PTHR37319:SF1">
    <property type="entry name" value="TRANSPOSASE TN5 DIMERISATION DOMAIN-CONTAINING PROTEIN"/>
    <property type="match status" value="1"/>
</dbReference>
<name>A0A0W0Z4T8_9GAMM</name>
<dbReference type="EMBL" id="LNYW01000019">
    <property type="protein sequence ID" value="KTD64148.1"/>
    <property type="molecule type" value="Genomic_DNA"/>
</dbReference>
<dbReference type="InterPro" id="IPR002559">
    <property type="entry name" value="Transposase_11"/>
</dbReference>
<gene>
    <name evidence="2" type="ORF">Lsha_0579</name>
</gene>
<sequence>MTPNRIIHTEQARVKALISERHVLAIQDTTENNYQSKAGRVKGLGTVGNGTDAGFFLHPLIVLDAHTGGAIGCAEVTVWNRTKEADEQYQQLPIEEKESYRWISTAESGAKVLSKAASVTFIGDRESDIYEYMDRIPKQNTHIITRTRCDRLIVHSDYRTLYDYLDNTKEAGRISVSIRGDERIERQKREALLSIKYGEIEIKRPKKCTDKCASPSIKLWVVEAKEIECPAGQDPIHWRLYTSHPVASFEQAQQIIIWYQMRWNIEQVFRTTKSKGFDIEQSQVESGESLMKLSLFALFAALKVIQLVTARDGSTELKTSDLFTPDEQVFLRGLLVRIQGKTIKQQNPYPEDNLAWAAWIIARLGGWHCYTKSEGPPGPVILARGLKKFHEMFCGWNLYKLMSAE</sequence>
<dbReference type="InterPro" id="IPR014737">
    <property type="entry name" value="Transposase_Tn5-like_C"/>
</dbReference>
<dbReference type="InterPro" id="IPR054836">
    <property type="entry name" value="Tn5_transposase"/>
</dbReference>
<dbReference type="Gene3D" id="3.90.350.10">
    <property type="entry name" value="Transposase Inhibitor Protein From Tn5, Chain A, domain 1"/>
    <property type="match status" value="1"/>
</dbReference>
<dbReference type="STRING" id="1122169.Lsha_0579"/>
<feature type="domain" description="Transposase IS4-like" evidence="1">
    <location>
        <begin position="118"/>
        <end position="300"/>
    </location>
</feature>
<dbReference type="AlphaFoldDB" id="A0A0W0Z4T8"/>
<dbReference type="GO" id="GO:0006313">
    <property type="term" value="P:DNA transposition"/>
    <property type="evidence" value="ECO:0007669"/>
    <property type="project" value="InterPro"/>
</dbReference>
<dbReference type="InterPro" id="IPR047768">
    <property type="entry name" value="Tn5p-like"/>
</dbReference>
<evidence type="ECO:0000313" key="3">
    <source>
        <dbReference type="Proteomes" id="UP000054600"/>
    </source>
</evidence>
<organism evidence="2 3">
    <name type="scientific">Legionella shakespearei DSM 23087</name>
    <dbReference type="NCBI Taxonomy" id="1122169"/>
    <lineage>
        <taxon>Bacteria</taxon>
        <taxon>Pseudomonadati</taxon>
        <taxon>Pseudomonadota</taxon>
        <taxon>Gammaproteobacteria</taxon>
        <taxon>Legionellales</taxon>
        <taxon>Legionellaceae</taxon>
        <taxon>Legionella</taxon>
    </lineage>
</organism>
<dbReference type="SUPFAM" id="SSF53098">
    <property type="entry name" value="Ribonuclease H-like"/>
    <property type="match status" value="1"/>
</dbReference>
<dbReference type="Pfam" id="PF01609">
    <property type="entry name" value="DDE_Tnp_1"/>
    <property type="match status" value="1"/>
</dbReference>
<reference evidence="2 3" key="1">
    <citation type="submission" date="2015-11" db="EMBL/GenBank/DDBJ databases">
        <title>Genomic analysis of 38 Legionella species identifies large and diverse effector repertoires.</title>
        <authorList>
            <person name="Burstein D."/>
            <person name="Amaro F."/>
            <person name="Zusman T."/>
            <person name="Lifshitz Z."/>
            <person name="Cohen O."/>
            <person name="Gilbert J.A."/>
            <person name="Pupko T."/>
            <person name="Shuman H.A."/>
            <person name="Segal G."/>
        </authorList>
    </citation>
    <scope>NUCLEOTIDE SEQUENCE [LARGE SCALE GENOMIC DNA]</scope>
    <source>
        <strain evidence="2 3">ATCC 49655</strain>
    </source>
</reference>
<dbReference type="GO" id="GO:0003677">
    <property type="term" value="F:DNA binding"/>
    <property type="evidence" value="ECO:0007669"/>
    <property type="project" value="InterPro"/>
</dbReference>
<dbReference type="NCBIfam" id="NF033590">
    <property type="entry name" value="transpos_IS4_3"/>
    <property type="match status" value="1"/>
</dbReference>
<dbReference type="Proteomes" id="UP000054600">
    <property type="component" value="Unassembled WGS sequence"/>
</dbReference>
<dbReference type="GO" id="GO:0004803">
    <property type="term" value="F:transposase activity"/>
    <property type="evidence" value="ECO:0007669"/>
    <property type="project" value="InterPro"/>
</dbReference>
<dbReference type="Gene3D" id="1.10.740.10">
    <property type="entry name" value="Transferase Inhibitor Protein From Tn5, Chain"/>
    <property type="match status" value="1"/>
</dbReference>